<reference evidence="2" key="2">
    <citation type="submission" date="2020-12" db="EMBL/GenBank/DDBJ databases">
        <authorList>
            <person name="Kanost M."/>
        </authorList>
    </citation>
    <scope>NUCLEOTIDE SEQUENCE</scope>
</reference>
<gene>
    <name evidence="2" type="ORF">O3G_MSEX015393</name>
</gene>
<accession>A0A922A0V0</accession>
<dbReference type="AlphaFoldDB" id="A0A922A0V0"/>
<dbReference type="Gene3D" id="2.60.120.920">
    <property type="match status" value="1"/>
</dbReference>
<dbReference type="EMBL" id="JH669775">
    <property type="protein sequence ID" value="KAG6465790.1"/>
    <property type="molecule type" value="Genomic_DNA"/>
</dbReference>
<dbReference type="Proteomes" id="UP000791440">
    <property type="component" value="Unassembled WGS sequence"/>
</dbReference>
<proteinExistence type="predicted"/>
<reference evidence="2" key="1">
    <citation type="journal article" date="2016" name="Insect Biochem. Mol. Biol.">
        <title>Multifaceted biological insights from a draft genome sequence of the tobacco hornworm moth, Manduca sexta.</title>
        <authorList>
            <person name="Kanost M.R."/>
            <person name="Arrese E.L."/>
            <person name="Cao X."/>
            <person name="Chen Y.R."/>
            <person name="Chellapilla S."/>
            <person name="Goldsmith M.R."/>
            <person name="Grosse-Wilde E."/>
            <person name="Heckel D.G."/>
            <person name="Herndon N."/>
            <person name="Jiang H."/>
            <person name="Papanicolaou A."/>
            <person name="Qu J."/>
            <person name="Soulages J.L."/>
            <person name="Vogel H."/>
            <person name="Walters J."/>
            <person name="Waterhouse R.M."/>
            <person name="Ahn S.J."/>
            <person name="Almeida F.C."/>
            <person name="An C."/>
            <person name="Aqrawi P."/>
            <person name="Bretschneider A."/>
            <person name="Bryant W.B."/>
            <person name="Bucks S."/>
            <person name="Chao H."/>
            <person name="Chevignon G."/>
            <person name="Christen J.M."/>
            <person name="Clarke D.F."/>
            <person name="Dittmer N.T."/>
            <person name="Ferguson L.C.F."/>
            <person name="Garavelou S."/>
            <person name="Gordon K.H.J."/>
            <person name="Gunaratna R.T."/>
            <person name="Han Y."/>
            <person name="Hauser F."/>
            <person name="He Y."/>
            <person name="Heidel-Fischer H."/>
            <person name="Hirsh A."/>
            <person name="Hu Y."/>
            <person name="Jiang H."/>
            <person name="Kalra D."/>
            <person name="Klinner C."/>
            <person name="Konig C."/>
            <person name="Kovar C."/>
            <person name="Kroll A.R."/>
            <person name="Kuwar S.S."/>
            <person name="Lee S.L."/>
            <person name="Lehman R."/>
            <person name="Li K."/>
            <person name="Li Z."/>
            <person name="Liang H."/>
            <person name="Lovelace S."/>
            <person name="Lu Z."/>
            <person name="Mansfield J.H."/>
            <person name="McCulloch K.J."/>
            <person name="Mathew T."/>
            <person name="Morton B."/>
            <person name="Muzny D.M."/>
            <person name="Neunemann D."/>
            <person name="Ongeri F."/>
            <person name="Pauchet Y."/>
            <person name="Pu L.L."/>
            <person name="Pyrousis I."/>
            <person name="Rao X.J."/>
            <person name="Redding A."/>
            <person name="Roesel C."/>
            <person name="Sanchez-Gracia A."/>
            <person name="Schaack S."/>
            <person name="Shukla A."/>
            <person name="Tetreau G."/>
            <person name="Wang Y."/>
            <person name="Xiong G.H."/>
            <person name="Traut W."/>
            <person name="Walsh T.K."/>
            <person name="Worley K.C."/>
            <person name="Wu D."/>
            <person name="Wu W."/>
            <person name="Wu Y.Q."/>
            <person name="Zhang X."/>
            <person name="Zou Z."/>
            <person name="Zucker H."/>
            <person name="Briscoe A.D."/>
            <person name="Burmester T."/>
            <person name="Clem R.J."/>
            <person name="Feyereisen R."/>
            <person name="Grimmelikhuijzen C.J.P."/>
            <person name="Hamodrakas S.J."/>
            <person name="Hansson B.S."/>
            <person name="Huguet E."/>
            <person name="Jermiin L.S."/>
            <person name="Lan Q."/>
            <person name="Lehman H.K."/>
            <person name="Lorenzen M."/>
            <person name="Merzendorfer H."/>
            <person name="Michalopoulos I."/>
            <person name="Morton D.B."/>
            <person name="Muthukrishnan S."/>
            <person name="Oakeshott J.G."/>
            <person name="Palmer W."/>
            <person name="Park Y."/>
            <person name="Passarelli A.L."/>
            <person name="Rozas J."/>
            <person name="Schwartz L.M."/>
            <person name="Smith W."/>
            <person name="Southgate A."/>
            <person name="Vilcinskas A."/>
            <person name="Vogt R."/>
            <person name="Wang P."/>
            <person name="Werren J."/>
            <person name="Yu X.Q."/>
            <person name="Zhou J.J."/>
            <person name="Brown S.J."/>
            <person name="Scherer S.E."/>
            <person name="Richards S."/>
            <person name="Blissard G.W."/>
        </authorList>
    </citation>
    <scope>NUCLEOTIDE SEQUENCE</scope>
</reference>
<organism evidence="2 3">
    <name type="scientific">Manduca sexta</name>
    <name type="common">Tobacco hawkmoth</name>
    <name type="synonym">Tobacco hornworm</name>
    <dbReference type="NCBI Taxonomy" id="7130"/>
    <lineage>
        <taxon>Eukaryota</taxon>
        <taxon>Metazoa</taxon>
        <taxon>Ecdysozoa</taxon>
        <taxon>Arthropoda</taxon>
        <taxon>Hexapoda</taxon>
        <taxon>Insecta</taxon>
        <taxon>Pterygota</taxon>
        <taxon>Neoptera</taxon>
        <taxon>Endopterygota</taxon>
        <taxon>Lepidoptera</taxon>
        <taxon>Glossata</taxon>
        <taxon>Ditrysia</taxon>
        <taxon>Bombycoidea</taxon>
        <taxon>Sphingidae</taxon>
        <taxon>Sphinginae</taxon>
        <taxon>Sphingini</taxon>
        <taxon>Manduca</taxon>
    </lineage>
</organism>
<feature type="domain" description="B30.2/SPRY" evidence="1">
    <location>
        <begin position="1"/>
        <end position="93"/>
    </location>
</feature>
<dbReference type="InterPro" id="IPR003877">
    <property type="entry name" value="SPRY_dom"/>
</dbReference>
<protein>
    <recommendedName>
        <fullName evidence="1">B30.2/SPRY domain-containing protein</fullName>
    </recommendedName>
</protein>
<comment type="caution">
    <text evidence="2">The sequence shown here is derived from an EMBL/GenBank/DDBJ whole genome shotgun (WGS) entry which is preliminary data.</text>
</comment>
<evidence type="ECO:0000313" key="2">
    <source>
        <dbReference type="EMBL" id="KAG6465790.1"/>
    </source>
</evidence>
<dbReference type="InterPro" id="IPR001870">
    <property type="entry name" value="B30.2/SPRY"/>
</dbReference>
<keyword evidence="3" id="KW-1185">Reference proteome</keyword>
<evidence type="ECO:0000313" key="3">
    <source>
        <dbReference type="Proteomes" id="UP000791440"/>
    </source>
</evidence>
<dbReference type="Pfam" id="PF00622">
    <property type="entry name" value="SPRY"/>
    <property type="match status" value="1"/>
</dbReference>
<dbReference type="PROSITE" id="PS50188">
    <property type="entry name" value="B302_SPRY"/>
    <property type="match status" value="1"/>
</dbReference>
<dbReference type="SUPFAM" id="SSF49899">
    <property type="entry name" value="Concanavalin A-like lectins/glucanases"/>
    <property type="match status" value="1"/>
</dbReference>
<dbReference type="InterPro" id="IPR013320">
    <property type="entry name" value="ConA-like_dom_sf"/>
</dbReference>
<evidence type="ECO:0000259" key="1">
    <source>
        <dbReference type="PROSITE" id="PS50188"/>
    </source>
</evidence>
<sequence>MLGSDALGWAMYIDGSRSWFVHGGAHGGRTAGGIARGACVGVLLDLARGTLRFTVDDRPQGDIAFTGLRGAFYPAVSLNRGVAITLQPGLPPPPDLLMAQLAIE</sequence>
<name>A0A922A0V0_MANSE</name>
<dbReference type="InterPro" id="IPR043136">
    <property type="entry name" value="B30.2/SPRY_sf"/>
</dbReference>